<dbReference type="EMBL" id="MAQB02000001">
    <property type="protein sequence ID" value="OFJ47667.1"/>
    <property type="molecule type" value="Genomic_DNA"/>
</dbReference>
<evidence type="ECO:0000313" key="5">
    <source>
        <dbReference type="Proteomes" id="UP000092634"/>
    </source>
</evidence>
<feature type="domain" description="Phage capsid-like C-terminal" evidence="3">
    <location>
        <begin position="178"/>
        <end position="463"/>
    </location>
</feature>
<evidence type="ECO:0000256" key="2">
    <source>
        <dbReference type="SAM" id="SignalP"/>
    </source>
</evidence>
<proteinExistence type="predicted"/>
<evidence type="ECO:0000256" key="1">
    <source>
        <dbReference type="ARBA" id="ARBA00004328"/>
    </source>
</evidence>
<dbReference type="Gene3D" id="3.30.2320.10">
    <property type="entry name" value="hypothetical protein PF0899 domain"/>
    <property type="match status" value="1"/>
</dbReference>
<evidence type="ECO:0000259" key="3">
    <source>
        <dbReference type="Pfam" id="PF05065"/>
    </source>
</evidence>
<dbReference type="Pfam" id="PF05065">
    <property type="entry name" value="Phage_capsid"/>
    <property type="match status" value="1"/>
</dbReference>
<dbReference type="AlphaFoldDB" id="A0A1E8PNT8"/>
<dbReference type="Proteomes" id="UP000092634">
    <property type="component" value="Unassembled WGS sequence"/>
</dbReference>
<dbReference type="SUPFAM" id="SSF56563">
    <property type="entry name" value="Major capsid protein gp5"/>
    <property type="match status" value="1"/>
</dbReference>
<organism evidence="4 5">
    <name type="scientific">Janthinobacterium lividum</name>
    <dbReference type="NCBI Taxonomy" id="29581"/>
    <lineage>
        <taxon>Bacteria</taxon>
        <taxon>Pseudomonadati</taxon>
        <taxon>Pseudomonadota</taxon>
        <taxon>Betaproteobacteria</taxon>
        <taxon>Burkholderiales</taxon>
        <taxon>Oxalobacteraceae</taxon>
        <taxon>Janthinobacterium</taxon>
    </lineage>
</organism>
<evidence type="ECO:0000313" key="4">
    <source>
        <dbReference type="EMBL" id="OFJ47667.1"/>
    </source>
</evidence>
<dbReference type="NCBIfam" id="TIGR01554">
    <property type="entry name" value="major_cap_HK97"/>
    <property type="match status" value="1"/>
</dbReference>
<dbReference type="InterPro" id="IPR054612">
    <property type="entry name" value="Phage_capsid-like_C"/>
</dbReference>
<keyword evidence="2" id="KW-0732">Signal</keyword>
<sequence>MKKNIIGATLAASMALHFAAFQVKAAGAPIYEQRDDPTIKSVADAIDKIATAFDEYKKTNDQRIEAIKAGKGTEDLEAKLARMDEHIGSITEAKARLEKMETKLARPGAFSGGGDREQRESDESLAYKSAFFDWIRAPKDSGCEQRLSQTFKALESKAAAESRESRSAQVVVGTNAAGGYALPKVIESAIARLSVDISPIRQIATVRTVGTTDYHELFDINGAGFEWLGEGDTRNQTNTADLAEIVPTFGMASAKPQASEESLDDLFFNVEDWLIMSAGESMAGGEGAAFISGNGVKKPTGILAGPPPVATADSARAFGTLQYFASGQAAALPTTQDAFLDMVYGVRARYRNNAQWLTSKAVLAGLRKYKDTTGQYLWQPALTAGQPATFLGYGITEAEDMPAIAANSFPLAFGDFKEGYLICDKVGMRITRDEITTPGFVKFYVRRRVGGKLRNTQAIKLLKIAAA</sequence>
<dbReference type="InterPro" id="IPR024455">
    <property type="entry name" value="Phage_capsid"/>
</dbReference>
<feature type="chain" id="PRO_5009214718" evidence="2">
    <location>
        <begin position="26"/>
        <end position="467"/>
    </location>
</feature>
<comment type="caution">
    <text evidence="4">The sequence shown here is derived from an EMBL/GenBank/DDBJ whole genome shotgun (WGS) entry which is preliminary data.</text>
</comment>
<feature type="signal peptide" evidence="2">
    <location>
        <begin position="1"/>
        <end position="25"/>
    </location>
</feature>
<accession>A0A1E8PNT8</accession>
<gene>
    <name evidence="4" type="ORF">BA896_000220</name>
</gene>
<reference evidence="4 5" key="1">
    <citation type="submission" date="2016-10" db="EMBL/GenBank/DDBJ databases">
        <title>Updated version of Genome Assembly of Janthinobacterium lividum ERGS5:01.</title>
        <authorList>
            <person name="Kumar R."/>
            <person name="Acharya V."/>
            <person name="Singh D."/>
        </authorList>
    </citation>
    <scope>NUCLEOTIDE SEQUENCE [LARGE SCALE GENOMIC DNA]</scope>
    <source>
        <strain evidence="4 5">ERGS5:01</strain>
    </source>
</reference>
<name>A0A1E8PNT8_9BURK</name>
<protein>
    <submittedName>
        <fullName evidence="4">Capsid protein</fullName>
    </submittedName>
</protein>
<comment type="subcellular location">
    <subcellularLocation>
        <location evidence="1">Virion</location>
    </subcellularLocation>
</comment>